<dbReference type="Proteomes" id="UP000034694">
    <property type="component" value="Unassembled WGS sequence"/>
</dbReference>
<name>A0A0G1XR37_9BACT</name>
<dbReference type="PANTHER" id="PTHR12934:SF11">
    <property type="entry name" value="LARGE RIBOSOMAL SUBUNIT PROTEIN UL15M"/>
    <property type="match status" value="1"/>
</dbReference>
<dbReference type="InterPro" id="IPR001196">
    <property type="entry name" value="Ribosomal_uL15_CS"/>
</dbReference>
<dbReference type="GO" id="GO:0006412">
    <property type="term" value="P:translation"/>
    <property type="evidence" value="ECO:0007669"/>
    <property type="project" value="UniProtKB-UniRule"/>
</dbReference>
<dbReference type="NCBIfam" id="TIGR01071">
    <property type="entry name" value="rplO_bact"/>
    <property type="match status" value="1"/>
</dbReference>
<evidence type="ECO:0000259" key="7">
    <source>
        <dbReference type="Pfam" id="PF00828"/>
    </source>
</evidence>
<keyword evidence="3 4" id="KW-0687">Ribonucleoprotein</keyword>
<evidence type="ECO:0000256" key="3">
    <source>
        <dbReference type="ARBA" id="ARBA00023274"/>
    </source>
</evidence>
<dbReference type="PROSITE" id="PS00475">
    <property type="entry name" value="RIBOSOMAL_L15"/>
    <property type="match status" value="1"/>
</dbReference>
<dbReference type="HAMAP" id="MF_01341">
    <property type="entry name" value="Ribosomal_uL15"/>
    <property type="match status" value="1"/>
</dbReference>
<evidence type="ECO:0000313" key="8">
    <source>
        <dbReference type="EMBL" id="KKU96785.1"/>
    </source>
</evidence>
<dbReference type="EMBL" id="LCPK01000030">
    <property type="protein sequence ID" value="KKU96785.1"/>
    <property type="molecule type" value="Genomic_DNA"/>
</dbReference>
<dbReference type="InterPro" id="IPR030878">
    <property type="entry name" value="Ribosomal_uL15"/>
</dbReference>
<evidence type="ECO:0000256" key="6">
    <source>
        <dbReference type="SAM" id="MobiDB-lite"/>
    </source>
</evidence>
<dbReference type="InterPro" id="IPR036227">
    <property type="entry name" value="Ribosomal_uL15/eL18_sf"/>
</dbReference>
<dbReference type="PANTHER" id="PTHR12934">
    <property type="entry name" value="50S RIBOSOMAL PROTEIN L15"/>
    <property type="match status" value="1"/>
</dbReference>
<dbReference type="GO" id="GO:0022625">
    <property type="term" value="C:cytosolic large ribosomal subunit"/>
    <property type="evidence" value="ECO:0007669"/>
    <property type="project" value="TreeGrafter"/>
</dbReference>
<gene>
    <name evidence="4" type="primary">rplO</name>
    <name evidence="8" type="ORF">UY28_C0030G0023</name>
</gene>
<dbReference type="InterPro" id="IPR005749">
    <property type="entry name" value="Ribosomal_uL15_bac-type"/>
</dbReference>
<dbReference type="InterPro" id="IPR021131">
    <property type="entry name" value="Ribosomal_uL15/eL18"/>
</dbReference>
<accession>A0A0G1XR37</accession>
<comment type="similarity">
    <text evidence="1 4 5">Belongs to the universal ribosomal protein uL15 family.</text>
</comment>
<dbReference type="GO" id="GO:0003735">
    <property type="term" value="F:structural constituent of ribosome"/>
    <property type="evidence" value="ECO:0007669"/>
    <property type="project" value="InterPro"/>
</dbReference>
<feature type="region of interest" description="Disordered" evidence="6">
    <location>
        <begin position="14"/>
        <end position="44"/>
    </location>
</feature>
<dbReference type="Pfam" id="PF00828">
    <property type="entry name" value="Ribosomal_L27A"/>
    <property type="match status" value="1"/>
</dbReference>
<dbReference type="PATRIC" id="fig|1618362.3.peg.851"/>
<keyword evidence="4" id="KW-0699">rRNA-binding</keyword>
<protein>
    <recommendedName>
        <fullName evidence="4">Large ribosomal subunit protein uL15</fullName>
    </recommendedName>
</protein>
<comment type="function">
    <text evidence="4">Binds to the 23S rRNA.</text>
</comment>
<dbReference type="AlphaFoldDB" id="A0A0G1XR37"/>
<keyword evidence="2 4" id="KW-0689">Ribosomal protein</keyword>
<keyword evidence="4" id="KW-0694">RNA-binding</keyword>
<comment type="subunit">
    <text evidence="4">Part of the 50S ribosomal subunit.</text>
</comment>
<reference evidence="8 9" key="1">
    <citation type="journal article" date="2015" name="Nature">
        <title>rRNA introns, odd ribosomes, and small enigmatic genomes across a large radiation of phyla.</title>
        <authorList>
            <person name="Brown C.T."/>
            <person name="Hug L.A."/>
            <person name="Thomas B.C."/>
            <person name="Sharon I."/>
            <person name="Castelle C.J."/>
            <person name="Singh A."/>
            <person name="Wilkins M.J."/>
            <person name="Williams K.H."/>
            <person name="Banfield J.F."/>
        </authorList>
    </citation>
    <scope>NUCLEOTIDE SEQUENCE [LARGE SCALE GENOMIC DNA]</scope>
</reference>
<feature type="compositionally biased region" description="Gly residues" evidence="6">
    <location>
        <begin position="19"/>
        <end position="34"/>
    </location>
</feature>
<evidence type="ECO:0000256" key="5">
    <source>
        <dbReference type="RuleBase" id="RU003888"/>
    </source>
</evidence>
<evidence type="ECO:0000256" key="1">
    <source>
        <dbReference type="ARBA" id="ARBA00007320"/>
    </source>
</evidence>
<evidence type="ECO:0000256" key="2">
    <source>
        <dbReference type="ARBA" id="ARBA00022980"/>
    </source>
</evidence>
<evidence type="ECO:0000256" key="4">
    <source>
        <dbReference type="HAMAP-Rule" id="MF_01341"/>
    </source>
</evidence>
<evidence type="ECO:0000313" key="9">
    <source>
        <dbReference type="Proteomes" id="UP000034694"/>
    </source>
</evidence>
<dbReference type="Gene3D" id="3.100.10.10">
    <property type="match status" value="1"/>
</dbReference>
<organism evidence="8 9">
    <name type="scientific">Candidatus Amesbacteria bacterium GW2011_GWB1_48_13</name>
    <dbReference type="NCBI Taxonomy" id="1618362"/>
    <lineage>
        <taxon>Bacteria</taxon>
        <taxon>Candidatus Amesiibacteriota</taxon>
    </lineage>
</organism>
<feature type="domain" description="Large ribosomal subunit protein uL15/eL18" evidence="7">
    <location>
        <begin position="78"/>
        <end position="143"/>
    </location>
</feature>
<dbReference type="SUPFAM" id="SSF52080">
    <property type="entry name" value="Ribosomal proteins L15p and L18e"/>
    <property type="match status" value="1"/>
</dbReference>
<sequence>MDLSSLPKITKRAAKRVGRGYGSGKGGHTSGRGSKGQKARGKLPLTFEGTKVKKSLIKRLPLLRGKGRLKPWGKLRTPINLALLADWPAKTPVTTENLVKAGVIKEGQSVKILGEGDIKKALTVQAPISKNAAEKVTAAGGKIIENG</sequence>
<proteinExistence type="inferred from homology"/>
<dbReference type="GO" id="GO:0019843">
    <property type="term" value="F:rRNA binding"/>
    <property type="evidence" value="ECO:0007669"/>
    <property type="project" value="UniProtKB-UniRule"/>
</dbReference>
<comment type="caution">
    <text evidence="8">The sequence shown here is derived from an EMBL/GenBank/DDBJ whole genome shotgun (WGS) entry which is preliminary data.</text>
</comment>